<keyword evidence="2" id="KW-1185">Reference proteome</keyword>
<evidence type="ECO:0000313" key="2">
    <source>
        <dbReference type="Proteomes" id="UP001066276"/>
    </source>
</evidence>
<dbReference type="AlphaFoldDB" id="A0AAV7S3A5"/>
<sequence>MTVVVLLPGSGCGSARPEPLGLKLMRCEWRSCAGIARVKLKKGECGAEATQVKLRRRELRSRTDAARLQSRARATRVKVDVMRATNQIRSRSGEVDAMQEAKQVRGRSGEVVAMQADSRPPAARVRLMRCKQQCKTEAAQV</sequence>
<dbReference type="EMBL" id="JANPWB010000009">
    <property type="protein sequence ID" value="KAJ1158467.1"/>
    <property type="molecule type" value="Genomic_DNA"/>
</dbReference>
<dbReference type="Proteomes" id="UP001066276">
    <property type="component" value="Chromosome 5"/>
</dbReference>
<protein>
    <submittedName>
        <fullName evidence="1">Uncharacterized protein</fullName>
    </submittedName>
</protein>
<name>A0AAV7S3A5_PLEWA</name>
<comment type="caution">
    <text evidence="1">The sequence shown here is derived from an EMBL/GenBank/DDBJ whole genome shotgun (WGS) entry which is preliminary data.</text>
</comment>
<accession>A0AAV7S3A5</accession>
<reference evidence="1" key="1">
    <citation type="journal article" date="2022" name="bioRxiv">
        <title>Sequencing and chromosome-scale assembly of the giantPleurodeles waltlgenome.</title>
        <authorList>
            <person name="Brown T."/>
            <person name="Elewa A."/>
            <person name="Iarovenko S."/>
            <person name="Subramanian E."/>
            <person name="Araus A.J."/>
            <person name="Petzold A."/>
            <person name="Susuki M."/>
            <person name="Suzuki K.-i.T."/>
            <person name="Hayashi T."/>
            <person name="Toyoda A."/>
            <person name="Oliveira C."/>
            <person name="Osipova E."/>
            <person name="Leigh N.D."/>
            <person name="Simon A."/>
            <person name="Yun M.H."/>
        </authorList>
    </citation>
    <scope>NUCLEOTIDE SEQUENCE</scope>
    <source>
        <strain evidence="1">20211129_DDA</strain>
        <tissue evidence="1">Liver</tissue>
    </source>
</reference>
<organism evidence="1 2">
    <name type="scientific">Pleurodeles waltl</name>
    <name type="common">Iberian ribbed newt</name>
    <dbReference type="NCBI Taxonomy" id="8319"/>
    <lineage>
        <taxon>Eukaryota</taxon>
        <taxon>Metazoa</taxon>
        <taxon>Chordata</taxon>
        <taxon>Craniata</taxon>
        <taxon>Vertebrata</taxon>
        <taxon>Euteleostomi</taxon>
        <taxon>Amphibia</taxon>
        <taxon>Batrachia</taxon>
        <taxon>Caudata</taxon>
        <taxon>Salamandroidea</taxon>
        <taxon>Salamandridae</taxon>
        <taxon>Pleurodelinae</taxon>
        <taxon>Pleurodeles</taxon>
    </lineage>
</organism>
<proteinExistence type="predicted"/>
<gene>
    <name evidence="1" type="ORF">NDU88_011155</name>
</gene>
<evidence type="ECO:0000313" key="1">
    <source>
        <dbReference type="EMBL" id="KAJ1158467.1"/>
    </source>
</evidence>